<evidence type="ECO:0000313" key="2">
    <source>
        <dbReference type="Proteomes" id="UP000608850"/>
    </source>
</evidence>
<name>A0A830GEX7_9EURY</name>
<dbReference type="OrthoDB" id="203797at2157"/>
<dbReference type="AlphaFoldDB" id="A0A830GEX7"/>
<keyword evidence="2" id="KW-1185">Reference proteome</keyword>
<dbReference type="EMBL" id="BMOQ01000008">
    <property type="protein sequence ID" value="GGN24608.1"/>
    <property type="molecule type" value="Genomic_DNA"/>
</dbReference>
<sequence>MQFTMWAYPWDLRDEGVDSAAARLQQCGVDEITLATNYHTVQAFTPRNPKRRTFFARSSAYFQPEEDYGLLEPVPYEGMAGDWLAEIAVELAETDISLSSWTIGCHNSRLGMKNPEVTLETAHGDDLVFGLCPSQPAVQEYLCMLVHDLATRGIFERIELETFDYFYGTGFGWHHQKIHAELGTLGEFLFGVCFCEHCRANAADAGVPVKSVRETVATTVDEIITGDVPSTLSPERWVRAHPAVADYLAVRERTLESLYADLASAAGDTPIGSYVGMPEPGNEWLCGVDLKRLGTHVDYYCLPAYESSPDAVLEAYHTVEALTSDVPVHVGLLPGQPAVHDGETLETMVVALRSVDVPRVSFYNYGLLPEQSLDWIENASE</sequence>
<reference evidence="1 2" key="1">
    <citation type="journal article" date="2019" name="Int. J. Syst. Evol. Microbiol.">
        <title>The Global Catalogue of Microorganisms (GCM) 10K type strain sequencing project: providing services to taxonomists for standard genome sequencing and annotation.</title>
        <authorList>
            <consortium name="The Broad Institute Genomics Platform"/>
            <consortium name="The Broad Institute Genome Sequencing Center for Infectious Disease"/>
            <person name="Wu L."/>
            <person name="Ma J."/>
        </authorList>
    </citation>
    <scope>NUCLEOTIDE SEQUENCE [LARGE SCALE GENOMIC DNA]</scope>
    <source>
        <strain evidence="1 2">JCM 16331</strain>
    </source>
</reference>
<evidence type="ECO:0000313" key="1">
    <source>
        <dbReference type="EMBL" id="GGN24608.1"/>
    </source>
</evidence>
<gene>
    <name evidence="1" type="ORF">GCM10009021_28010</name>
</gene>
<protein>
    <submittedName>
        <fullName evidence="1">Uncharacterized protein</fullName>
    </submittedName>
</protein>
<accession>A0A830GEX7</accession>
<proteinExistence type="predicted"/>
<dbReference type="Proteomes" id="UP000608850">
    <property type="component" value="Unassembled WGS sequence"/>
</dbReference>
<comment type="caution">
    <text evidence="1">The sequence shown here is derived from an EMBL/GenBank/DDBJ whole genome shotgun (WGS) entry which is preliminary data.</text>
</comment>
<dbReference type="RefSeq" id="WP_188879779.1">
    <property type="nucleotide sequence ID" value="NZ_BMOQ01000008.1"/>
</dbReference>
<organism evidence="1 2">
    <name type="scientific">Halarchaeum nitratireducens</name>
    <dbReference type="NCBI Taxonomy" id="489913"/>
    <lineage>
        <taxon>Archaea</taxon>
        <taxon>Methanobacteriati</taxon>
        <taxon>Methanobacteriota</taxon>
        <taxon>Stenosarchaea group</taxon>
        <taxon>Halobacteria</taxon>
        <taxon>Halobacteriales</taxon>
        <taxon>Halobacteriaceae</taxon>
    </lineage>
</organism>